<dbReference type="Proteomes" id="UP000007993">
    <property type="component" value="Unassembled WGS sequence"/>
</dbReference>
<dbReference type="AlphaFoldDB" id="K5E7A9"/>
<name>K5E7A9_RHOBT</name>
<gene>
    <name evidence="1" type="ORF">RBSH_03012</name>
</gene>
<evidence type="ECO:0000313" key="1">
    <source>
        <dbReference type="EMBL" id="EKK01686.1"/>
    </source>
</evidence>
<comment type="caution">
    <text evidence="1">The sequence shown here is derived from an EMBL/GenBank/DDBJ whole genome shotgun (WGS) entry which is preliminary data.</text>
</comment>
<sequence length="52" mass="5813">MACIGRRPCSTWHPNRCFGTKRGVHPANLAINTRTNSEQPFAAAQFIQQIKS</sequence>
<organism evidence="1 2">
    <name type="scientific">Rhodopirellula baltica SH28</name>
    <dbReference type="NCBI Taxonomy" id="993517"/>
    <lineage>
        <taxon>Bacteria</taxon>
        <taxon>Pseudomonadati</taxon>
        <taxon>Planctomycetota</taxon>
        <taxon>Planctomycetia</taxon>
        <taxon>Pirellulales</taxon>
        <taxon>Pirellulaceae</taxon>
        <taxon>Rhodopirellula</taxon>
    </lineage>
</organism>
<evidence type="ECO:0000313" key="2">
    <source>
        <dbReference type="Proteomes" id="UP000007993"/>
    </source>
</evidence>
<protein>
    <submittedName>
        <fullName evidence="1">Uncharacterized protein</fullName>
    </submittedName>
</protein>
<accession>K5E7A9</accession>
<proteinExistence type="predicted"/>
<reference evidence="1 2" key="1">
    <citation type="journal article" date="2013" name="Mar. Genomics">
        <title>Expression of sulfatases in Rhodopirellula baltica and the diversity of sulfatases in the genus Rhodopirellula.</title>
        <authorList>
            <person name="Wegner C.E."/>
            <person name="Richter-Heitmann T."/>
            <person name="Klindworth A."/>
            <person name="Klockow C."/>
            <person name="Richter M."/>
            <person name="Achstetter T."/>
            <person name="Glockner F.O."/>
            <person name="Harder J."/>
        </authorList>
    </citation>
    <scope>NUCLEOTIDE SEQUENCE [LARGE SCALE GENOMIC DNA]</scope>
    <source>
        <strain evidence="1 2">SH28</strain>
    </source>
</reference>
<dbReference type="EMBL" id="AMCW01000087">
    <property type="protein sequence ID" value="EKK01686.1"/>
    <property type="molecule type" value="Genomic_DNA"/>
</dbReference>